<comment type="caution">
    <text evidence="2">The sequence shown here is derived from an EMBL/GenBank/DDBJ whole genome shotgun (WGS) entry which is preliminary data.</text>
</comment>
<evidence type="ECO:0000313" key="2">
    <source>
        <dbReference type="EMBL" id="MBB3943976.1"/>
    </source>
</evidence>
<name>A0A840B476_9SPHN</name>
<reference evidence="2 3" key="1">
    <citation type="submission" date="2020-08" db="EMBL/GenBank/DDBJ databases">
        <title>Genomic Encyclopedia of Type Strains, Phase IV (KMG-IV): sequencing the most valuable type-strain genomes for metagenomic binning, comparative biology and taxonomic classification.</title>
        <authorList>
            <person name="Goeker M."/>
        </authorList>
    </citation>
    <scope>NUCLEOTIDE SEQUENCE [LARGE SCALE GENOMIC DNA]</scope>
    <source>
        <strain evidence="2 3">DSM 29050</strain>
    </source>
</reference>
<dbReference type="RefSeq" id="WP_183942252.1">
    <property type="nucleotide sequence ID" value="NZ_BAABBG010000022.1"/>
</dbReference>
<dbReference type="AlphaFoldDB" id="A0A840B476"/>
<evidence type="ECO:0000256" key="1">
    <source>
        <dbReference type="SAM" id="Phobius"/>
    </source>
</evidence>
<accession>A0A840B476</accession>
<dbReference type="EC" id="1.17.1.9" evidence="2"/>
<dbReference type="EMBL" id="JACIEA010000003">
    <property type="protein sequence ID" value="MBB3943976.1"/>
    <property type="molecule type" value="Genomic_DNA"/>
</dbReference>
<keyword evidence="1" id="KW-1133">Transmembrane helix</keyword>
<gene>
    <name evidence="2" type="ORF">GGR91_002240</name>
</gene>
<dbReference type="GO" id="GO:0008863">
    <property type="term" value="F:formate dehydrogenase (NAD+) activity"/>
    <property type="evidence" value="ECO:0007669"/>
    <property type="project" value="UniProtKB-EC"/>
</dbReference>
<feature type="transmembrane region" description="Helical" evidence="1">
    <location>
        <begin position="44"/>
        <end position="64"/>
    </location>
</feature>
<sequence length="70" mass="7325">MNSVERLVHMANQIATNLATDAAPVAAVADHIQQFWDPRMKKMIFAHGTAGLSPIAAAAISLLADAQNGA</sequence>
<keyword evidence="1" id="KW-0472">Membrane</keyword>
<proteinExistence type="predicted"/>
<dbReference type="Proteomes" id="UP000581447">
    <property type="component" value="Unassembled WGS sequence"/>
</dbReference>
<evidence type="ECO:0000313" key="3">
    <source>
        <dbReference type="Proteomes" id="UP000581447"/>
    </source>
</evidence>
<protein>
    <submittedName>
        <fullName evidence="2">Formate dehydrogenase subunit delta</fullName>
        <ecNumber evidence="2">1.17.1.9</ecNumber>
    </submittedName>
</protein>
<keyword evidence="2" id="KW-0560">Oxidoreductase</keyword>
<keyword evidence="3" id="KW-1185">Reference proteome</keyword>
<dbReference type="Pfam" id="PF11390">
    <property type="entry name" value="FdsD"/>
    <property type="match status" value="1"/>
</dbReference>
<dbReference type="InterPro" id="IPR021074">
    <property type="entry name" value="Formate_DH_dsu"/>
</dbReference>
<organism evidence="2 3">
    <name type="scientific">Sphingorhabdus rigui</name>
    <dbReference type="NCBI Taxonomy" id="1282858"/>
    <lineage>
        <taxon>Bacteria</taxon>
        <taxon>Pseudomonadati</taxon>
        <taxon>Pseudomonadota</taxon>
        <taxon>Alphaproteobacteria</taxon>
        <taxon>Sphingomonadales</taxon>
        <taxon>Sphingomonadaceae</taxon>
        <taxon>Sphingorhabdus</taxon>
    </lineage>
</organism>
<keyword evidence="1" id="KW-0812">Transmembrane</keyword>